<proteinExistence type="predicted"/>
<protein>
    <submittedName>
        <fullName evidence="2">Uncharacterized protein</fullName>
    </submittedName>
</protein>
<evidence type="ECO:0000313" key="1">
    <source>
        <dbReference type="EMBL" id="KIM73013.1"/>
    </source>
</evidence>
<sequence>MTVDLRSLNVQVGDLCTIQGSSKKRKLTASWAENWACERQLLVQVTVKIPFQCSTLNMVV</sequence>
<dbReference type="EMBL" id="KN833097">
    <property type="protein sequence ID" value="KIM73013.1"/>
    <property type="molecule type" value="Genomic_DNA"/>
</dbReference>
<evidence type="ECO:0000313" key="3">
    <source>
        <dbReference type="Proteomes" id="UP000054166"/>
    </source>
</evidence>
<evidence type="ECO:0000313" key="2">
    <source>
        <dbReference type="EMBL" id="KIM74404.1"/>
    </source>
</evidence>
<reference evidence="3" key="2">
    <citation type="submission" date="2015-01" db="EMBL/GenBank/DDBJ databases">
        <title>Evolutionary Origins and Diversification of the Mycorrhizal Mutualists.</title>
        <authorList>
            <consortium name="DOE Joint Genome Institute"/>
            <consortium name="Mycorrhizal Genomics Consortium"/>
            <person name="Kohler A."/>
            <person name="Kuo A."/>
            <person name="Nagy L.G."/>
            <person name="Floudas D."/>
            <person name="Copeland A."/>
            <person name="Barry K.W."/>
            <person name="Cichocki N."/>
            <person name="Veneault-Fourrey C."/>
            <person name="LaButti K."/>
            <person name="Lindquist E.A."/>
            <person name="Lipzen A."/>
            <person name="Lundell T."/>
            <person name="Morin E."/>
            <person name="Murat C."/>
            <person name="Riley R."/>
            <person name="Ohm R."/>
            <person name="Sun H."/>
            <person name="Tunlid A."/>
            <person name="Henrissat B."/>
            <person name="Grigoriev I.V."/>
            <person name="Hibbett D.S."/>
            <person name="Martin F."/>
        </authorList>
    </citation>
    <scope>NUCLEOTIDE SEQUENCE [LARGE SCALE GENOMIC DNA]</scope>
    <source>
        <strain evidence="1 3">F 1598</strain>
    </source>
</reference>
<organism evidence="2 3">
    <name type="scientific">Piloderma croceum (strain F 1598)</name>
    <dbReference type="NCBI Taxonomy" id="765440"/>
    <lineage>
        <taxon>Eukaryota</taxon>
        <taxon>Fungi</taxon>
        <taxon>Dikarya</taxon>
        <taxon>Basidiomycota</taxon>
        <taxon>Agaricomycotina</taxon>
        <taxon>Agaricomycetes</taxon>
        <taxon>Agaricomycetidae</taxon>
        <taxon>Atheliales</taxon>
        <taxon>Atheliaceae</taxon>
        <taxon>Piloderma</taxon>
    </lineage>
</organism>
<reference evidence="2" key="3">
    <citation type="submission" date="2015-02" db="EMBL/GenBank/DDBJ databases">
        <title>Evolutionary Origins and Diversification of the Mycorrhizal Mutualists.</title>
        <authorList>
            <consortium name="DOE Joint Genome Institute"/>
            <consortium name="Mycorrhizal Genomics Consortium"/>
            <person name="Kohler A."/>
            <person name="Kuo A."/>
            <person name="Nagy L.G."/>
            <person name="Floudas D."/>
            <person name="Copeland A."/>
            <person name="Barry K.W."/>
            <person name="Cichocki N."/>
            <person name="Veneault-Fourrey C."/>
            <person name="LaButti K."/>
            <person name="Lindquist E.A."/>
            <person name="Lipzen A."/>
            <person name="Lundell T."/>
            <person name="Morin E."/>
            <person name="Murat C."/>
            <person name="Riley R."/>
            <person name="Ohm R."/>
            <person name="Sun H."/>
            <person name="Tunlid A."/>
            <person name="Henrissat B."/>
            <person name="Grigoriev I.V."/>
            <person name="Hibbett D.S."/>
            <person name="Martin F."/>
        </authorList>
    </citation>
    <scope>NUCLEOTIDE SEQUENCE</scope>
    <source>
        <strain evidence="2">F 1598</strain>
    </source>
</reference>
<name>A0A0C3F2U9_PILCF</name>
<dbReference type="Proteomes" id="UP000054166">
    <property type="component" value="Unassembled WGS sequence"/>
</dbReference>
<feature type="non-terminal residue" evidence="2">
    <location>
        <position position="60"/>
    </location>
</feature>
<keyword evidence="3" id="KW-1185">Reference proteome</keyword>
<gene>
    <name evidence="2" type="ORF">PILCRDRAFT_828243</name>
    <name evidence="1" type="ORF">PILCRDRAFT_829439</name>
</gene>
<reference evidence="2 3" key="1">
    <citation type="submission" date="2014-04" db="EMBL/GenBank/DDBJ databases">
        <authorList>
            <consortium name="DOE Joint Genome Institute"/>
            <person name="Kuo A."/>
            <person name="Tarkka M."/>
            <person name="Buscot F."/>
            <person name="Kohler A."/>
            <person name="Nagy L.G."/>
            <person name="Floudas D."/>
            <person name="Copeland A."/>
            <person name="Barry K.W."/>
            <person name="Cichocki N."/>
            <person name="Veneault-Fourrey C."/>
            <person name="LaButti K."/>
            <person name="Lindquist E.A."/>
            <person name="Lipzen A."/>
            <person name="Lundell T."/>
            <person name="Morin E."/>
            <person name="Murat C."/>
            <person name="Sun H."/>
            <person name="Tunlid A."/>
            <person name="Henrissat B."/>
            <person name="Grigoriev I.V."/>
            <person name="Hibbett D.S."/>
            <person name="Martin F."/>
            <person name="Nordberg H.P."/>
            <person name="Cantor M.N."/>
            <person name="Hua S.X."/>
        </authorList>
    </citation>
    <scope>NUCLEOTIDE SEQUENCE [LARGE SCALE GENOMIC DNA]</scope>
    <source>
        <strain evidence="2 3">F 1598</strain>
    </source>
</reference>
<dbReference type="EMBL" id="KN833061">
    <property type="protein sequence ID" value="KIM74404.1"/>
    <property type="molecule type" value="Genomic_DNA"/>
</dbReference>
<dbReference type="AlphaFoldDB" id="A0A0C3F2U9"/>
<dbReference type="HOGENOM" id="CLU_2948221_0_0_1"/>
<accession>A0A0C3F2U9</accession>